<keyword evidence="2" id="KW-1185">Reference proteome</keyword>
<accession>A0ABW0QYK4</accession>
<name>A0ABW0QYK4_9BACL</name>
<dbReference type="RefSeq" id="WP_378111770.1">
    <property type="nucleotide sequence ID" value="NZ_JBHSNC010000031.1"/>
</dbReference>
<comment type="caution">
    <text evidence="1">The sequence shown here is derived from an EMBL/GenBank/DDBJ whole genome shotgun (WGS) entry which is preliminary data.</text>
</comment>
<evidence type="ECO:0000313" key="2">
    <source>
        <dbReference type="Proteomes" id="UP001596108"/>
    </source>
</evidence>
<dbReference type="Proteomes" id="UP001596108">
    <property type="component" value="Unassembled WGS sequence"/>
</dbReference>
<reference evidence="2" key="1">
    <citation type="journal article" date="2019" name="Int. J. Syst. Evol. Microbiol.">
        <title>The Global Catalogue of Microorganisms (GCM) 10K type strain sequencing project: providing services to taxonomists for standard genome sequencing and annotation.</title>
        <authorList>
            <consortium name="The Broad Institute Genomics Platform"/>
            <consortium name="The Broad Institute Genome Sequencing Center for Infectious Disease"/>
            <person name="Wu L."/>
            <person name="Ma J."/>
        </authorList>
    </citation>
    <scope>NUCLEOTIDE SEQUENCE [LARGE SCALE GENOMIC DNA]</scope>
    <source>
        <strain evidence="2">CGMCC 1.18578</strain>
    </source>
</reference>
<dbReference type="Pfam" id="PF14169">
    <property type="entry name" value="YdjO"/>
    <property type="match status" value="1"/>
</dbReference>
<dbReference type="EMBL" id="JBHSNC010000031">
    <property type="protein sequence ID" value="MFC5529848.1"/>
    <property type="molecule type" value="Genomic_DNA"/>
</dbReference>
<organism evidence="1 2">
    <name type="scientific">Cohnella yongneupensis</name>
    <dbReference type="NCBI Taxonomy" id="425006"/>
    <lineage>
        <taxon>Bacteria</taxon>
        <taxon>Bacillati</taxon>
        <taxon>Bacillota</taxon>
        <taxon>Bacilli</taxon>
        <taxon>Bacillales</taxon>
        <taxon>Paenibacillaceae</taxon>
        <taxon>Cohnella</taxon>
    </lineage>
</organism>
<gene>
    <name evidence="1" type="ORF">ACFPQ4_10375</name>
</gene>
<evidence type="ECO:0000313" key="1">
    <source>
        <dbReference type="EMBL" id="MFC5529848.1"/>
    </source>
</evidence>
<sequence length="75" mass="8647">MQSEVAKPEMTPVPIWRCRDQECKVWIREELAESSTPECPMCKGAMVRGIKHLPKLIKKHKSAKKNKDAADTWLQ</sequence>
<dbReference type="InterPro" id="IPR025916">
    <property type="entry name" value="YdjO"/>
</dbReference>
<protein>
    <submittedName>
        <fullName evidence="1">Cold-inducible protein YdjO-related protein</fullName>
    </submittedName>
</protein>
<proteinExistence type="predicted"/>